<evidence type="ECO:0000313" key="3">
    <source>
        <dbReference type="Proteomes" id="UP000078428"/>
    </source>
</evidence>
<comment type="caution">
    <text evidence="2">The sequence shown here is derived from an EMBL/GenBank/DDBJ whole genome shotgun (WGS) entry which is preliminary data.</text>
</comment>
<evidence type="ECO:0000313" key="2">
    <source>
        <dbReference type="EMBL" id="OAN48163.1"/>
    </source>
</evidence>
<gene>
    <name evidence="2" type="ORF">A6A04_05275</name>
</gene>
<sequence>MAYPKTDQGRYRSIPAGGNPRETEAWALTETARRMSEGQSESVDIEDFLGAVRLNWKLWTIYQSELSSPECDLPLELRQNWLSLSNFVDKRTVDIIATRERSKADVLININRQLAGGLFTVIPPKEGTEPQPQANLTTNEVI</sequence>
<evidence type="ECO:0008006" key="4">
    <source>
        <dbReference type="Google" id="ProtNLM"/>
    </source>
</evidence>
<organism evidence="2 3">
    <name type="scientific">Paramagnetospirillum marisnigri</name>
    <dbReference type="NCBI Taxonomy" id="1285242"/>
    <lineage>
        <taxon>Bacteria</taxon>
        <taxon>Pseudomonadati</taxon>
        <taxon>Pseudomonadota</taxon>
        <taxon>Alphaproteobacteria</taxon>
        <taxon>Rhodospirillales</taxon>
        <taxon>Magnetospirillaceae</taxon>
        <taxon>Paramagnetospirillum</taxon>
    </lineage>
</organism>
<dbReference type="OrthoDB" id="8563081at2"/>
<accession>A0A178MHX6</accession>
<name>A0A178MHX6_9PROT</name>
<dbReference type="RefSeq" id="WP_068494438.1">
    <property type="nucleotide sequence ID" value="NZ_LWQT01000077.1"/>
</dbReference>
<dbReference type="Proteomes" id="UP000078428">
    <property type="component" value="Unassembled WGS sequence"/>
</dbReference>
<dbReference type="Pfam" id="PF07309">
    <property type="entry name" value="FlaF"/>
    <property type="match status" value="1"/>
</dbReference>
<keyword evidence="3" id="KW-1185">Reference proteome</keyword>
<protein>
    <recommendedName>
        <fullName evidence="4">Flagellar biosynthesis regulator FlhF</fullName>
    </recommendedName>
</protein>
<proteinExistence type="predicted"/>
<dbReference type="STRING" id="1285242.A6A04_05275"/>
<dbReference type="GO" id="GO:0044781">
    <property type="term" value="P:bacterial-type flagellum organization"/>
    <property type="evidence" value="ECO:0007669"/>
    <property type="project" value="InterPro"/>
</dbReference>
<feature type="region of interest" description="Disordered" evidence="1">
    <location>
        <begin position="1"/>
        <end position="20"/>
    </location>
</feature>
<dbReference type="AlphaFoldDB" id="A0A178MHX6"/>
<reference evidence="2 3" key="1">
    <citation type="submission" date="2016-04" db="EMBL/GenBank/DDBJ databases">
        <title>Draft genome sequence of freshwater magnetotactic bacteria Magnetospirillum marisnigri SP-1 and Magnetospirillum moscoviense BB-1.</title>
        <authorList>
            <person name="Koziaeva V."/>
            <person name="Dziuba M.V."/>
            <person name="Ivanov T.M."/>
            <person name="Kuznetsov B."/>
            <person name="Grouzdev D.S."/>
        </authorList>
    </citation>
    <scope>NUCLEOTIDE SEQUENCE [LARGE SCALE GENOMIC DNA]</scope>
    <source>
        <strain evidence="2 3">SP-1</strain>
    </source>
</reference>
<dbReference type="EMBL" id="LWQT01000077">
    <property type="protein sequence ID" value="OAN48163.1"/>
    <property type="molecule type" value="Genomic_DNA"/>
</dbReference>
<dbReference type="InterPro" id="IPR010845">
    <property type="entry name" value="FlaF"/>
</dbReference>
<evidence type="ECO:0000256" key="1">
    <source>
        <dbReference type="SAM" id="MobiDB-lite"/>
    </source>
</evidence>